<dbReference type="Proteomes" id="UP000029736">
    <property type="component" value="Unassembled WGS sequence"/>
</dbReference>
<gene>
    <name evidence="13" type="primary">gmk</name>
    <name evidence="15" type="ORF">IX84_10435</name>
</gene>
<evidence type="ECO:0000313" key="15">
    <source>
        <dbReference type="EMBL" id="KGE88221.1"/>
    </source>
</evidence>
<dbReference type="InterPro" id="IPR027417">
    <property type="entry name" value="P-loop_NTPase"/>
</dbReference>
<dbReference type="GO" id="GO:0005829">
    <property type="term" value="C:cytosol"/>
    <property type="evidence" value="ECO:0007669"/>
    <property type="project" value="TreeGrafter"/>
</dbReference>
<evidence type="ECO:0000259" key="14">
    <source>
        <dbReference type="PROSITE" id="PS50052"/>
    </source>
</evidence>
<feature type="binding site" evidence="13">
    <location>
        <begin position="9"/>
        <end position="16"/>
    </location>
    <ligand>
        <name>ATP</name>
        <dbReference type="ChEBI" id="CHEBI:30616"/>
    </ligand>
</feature>
<dbReference type="InterPro" id="IPR008144">
    <property type="entry name" value="Guanylate_kin-like_dom"/>
</dbReference>
<dbReference type="Pfam" id="PF00625">
    <property type="entry name" value="Guanylate_kin"/>
    <property type="match status" value="1"/>
</dbReference>
<dbReference type="AlphaFoldDB" id="A0A098S7Z1"/>
<evidence type="ECO:0000256" key="11">
    <source>
        <dbReference type="ARBA" id="ARBA00030128"/>
    </source>
</evidence>
<dbReference type="InterPro" id="IPR020590">
    <property type="entry name" value="Guanylate_kinase_CS"/>
</dbReference>
<accession>A0A098S7Z1</accession>
<dbReference type="SUPFAM" id="SSF52540">
    <property type="entry name" value="P-loop containing nucleoside triphosphate hydrolases"/>
    <property type="match status" value="1"/>
</dbReference>
<dbReference type="SMART" id="SM00072">
    <property type="entry name" value="GuKc"/>
    <property type="match status" value="1"/>
</dbReference>
<name>A0A098S7Z1_9BACT</name>
<comment type="similarity">
    <text evidence="3 13">Belongs to the guanylate kinase family.</text>
</comment>
<dbReference type="PROSITE" id="PS50052">
    <property type="entry name" value="GUANYLATE_KINASE_2"/>
    <property type="match status" value="1"/>
</dbReference>
<dbReference type="OrthoDB" id="9808150at2"/>
<sequence length="188" mass="21485">MSKLFLFAAPSGAGKTTIVRHLLERYDHLSFSTSATTRPKRPHETDGKDYYFISPKQFTELVKSEGFVEWEEVYEGLFYGTLKSEVERLWGKGKHIVFDIDVKGAVNIKEAYPEEAIAVFVKPPSLEALRQRLVARGTEDESNLRKRLDRAAEEMTYEGRFDIVLINDDLQQALRAAEKIIEDAIKEA</sequence>
<keyword evidence="6 13" id="KW-0963">Cytoplasm</keyword>
<protein>
    <recommendedName>
        <fullName evidence="5 13">Guanylate kinase</fullName>
        <ecNumber evidence="4 13">2.7.4.8</ecNumber>
    </recommendedName>
    <alternativeName>
        <fullName evidence="11 13">GMP kinase</fullName>
    </alternativeName>
</protein>
<proteinExistence type="inferred from homology"/>
<evidence type="ECO:0000256" key="12">
    <source>
        <dbReference type="ARBA" id="ARBA00048594"/>
    </source>
</evidence>
<dbReference type="EMBL" id="JPOS01000020">
    <property type="protein sequence ID" value="KGE88221.1"/>
    <property type="molecule type" value="Genomic_DNA"/>
</dbReference>
<dbReference type="PANTHER" id="PTHR23117:SF13">
    <property type="entry name" value="GUANYLATE KINASE"/>
    <property type="match status" value="1"/>
</dbReference>
<evidence type="ECO:0000256" key="1">
    <source>
        <dbReference type="ARBA" id="ARBA00003531"/>
    </source>
</evidence>
<dbReference type="PROSITE" id="PS00856">
    <property type="entry name" value="GUANYLATE_KINASE_1"/>
    <property type="match status" value="1"/>
</dbReference>
<dbReference type="HAMAP" id="MF_00328">
    <property type="entry name" value="Guanylate_kinase"/>
    <property type="match status" value="1"/>
</dbReference>
<evidence type="ECO:0000256" key="4">
    <source>
        <dbReference type="ARBA" id="ARBA00012961"/>
    </source>
</evidence>
<evidence type="ECO:0000256" key="3">
    <source>
        <dbReference type="ARBA" id="ARBA00005790"/>
    </source>
</evidence>
<organism evidence="15 16">
    <name type="scientific">Phaeodactylibacter xiamenensis</name>
    <dbReference type="NCBI Taxonomy" id="1524460"/>
    <lineage>
        <taxon>Bacteria</taxon>
        <taxon>Pseudomonadati</taxon>
        <taxon>Bacteroidota</taxon>
        <taxon>Saprospiria</taxon>
        <taxon>Saprospirales</taxon>
        <taxon>Haliscomenobacteraceae</taxon>
        <taxon>Phaeodactylibacter</taxon>
    </lineage>
</organism>
<feature type="domain" description="Guanylate kinase-like" evidence="14">
    <location>
        <begin position="2"/>
        <end position="182"/>
    </location>
</feature>
<evidence type="ECO:0000256" key="6">
    <source>
        <dbReference type="ARBA" id="ARBA00022490"/>
    </source>
</evidence>
<dbReference type="FunFam" id="3.30.63.10:FF:000005">
    <property type="entry name" value="Guanylate kinase"/>
    <property type="match status" value="1"/>
</dbReference>
<evidence type="ECO:0000256" key="13">
    <source>
        <dbReference type="HAMAP-Rule" id="MF_00328"/>
    </source>
</evidence>
<evidence type="ECO:0000256" key="9">
    <source>
        <dbReference type="ARBA" id="ARBA00022777"/>
    </source>
</evidence>
<dbReference type="RefSeq" id="WP_044219543.1">
    <property type="nucleotide sequence ID" value="NZ_JBKAGJ010000007.1"/>
</dbReference>
<comment type="function">
    <text evidence="1 13">Essential for recycling GMP and indirectly, cGMP.</text>
</comment>
<dbReference type="InterPro" id="IPR008145">
    <property type="entry name" value="GK/Ca_channel_bsu"/>
</dbReference>
<dbReference type="GO" id="GO:0004385">
    <property type="term" value="F:GMP kinase activity"/>
    <property type="evidence" value="ECO:0007669"/>
    <property type="project" value="UniProtKB-UniRule"/>
</dbReference>
<reference evidence="15 16" key="1">
    <citation type="journal article" date="2014" name="Int. J. Syst. Evol. Microbiol.">
        <title>Phaeodactylibacter xiamenensis gen. nov., sp. nov., a member of the family Saprospiraceae isolated from the marine alga Phaeodactylum tricornutum.</title>
        <authorList>
            <person name="Chen Z.Jr."/>
            <person name="Lei X."/>
            <person name="Lai Q."/>
            <person name="Li Y."/>
            <person name="Zhang B."/>
            <person name="Zhang J."/>
            <person name="Zhang H."/>
            <person name="Yang L."/>
            <person name="Zheng W."/>
            <person name="Tian Y."/>
            <person name="Yu Z."/>
            <person name="Xu H.Jr."/>
            <person name="Zheng T."/>
        </authorList>
    </citation>
    <scope>NUCLEOTIDE SEQUENCE [LARGE SCALE GENOMIC DNA]</scope>
    <source>
        <strain evidence="15 16">KD52</strain>
    </source>
</reference>
<evidence type="ECO:0000256" key="5">
    <source>
        <dbReference type="ARBA" id="ARBA00016296"/>
    </source>
</evidence>
<dbReference type="InterPro" id="IPR017665">
    <property type="entry name" value="Guanylate_kinase"/>
</dbReference>
<keyword evidence="9 13" id="KW-0418">Kinase</keyword>
<evidence type="ECO:0000313" key="16">
    <source>
        <dbReference type="Proteomes" id="UP000029736"/>
    </source>
</evidence>
<dbReference type="Gene3D" id="3.40.50.300">
    <property type="entry name" value="P-loop containing nucleotide triphosphate hydrolases"/>
    <property type="match status" value="1"/>
</dbReference>
<evidence type="ECO:0000256" key="8">
    <source>
        <dbReference type="ARBA" id="ARBA00022741"/>
    </source>
</evidence>
<evidence type="ECO:0000256" key="7">
    <source>
        <dbReference type="ARBA" id="ARBA00022679"/>
    </source>
</evidence>
<keyword evidence="8 13" id="KW-0547">Nucleotide-binding</keyword>
<comment type="catalytic activity">
    <reaction evidence="12 13">
        <text>GMP + ATP = GDP + ADP</text>
        <dbReference type="Rhea" id="RHEA:20780"/>
        <dbReference type="ChEBI" id="CHEBI:30616"/>
        <dbReference type="ChEBI" id="CHEBI:58115"/>
        <dbReference type="ChEBI" id="CHEBI:58189"/>
        <dbReference type="ChEBI" id="CHEBI:456216"/>
        <dbReference type="EC" id="2.7.4.8"/>
    </reaction>
</comment>
<dbReference type="CDD" id="cd00071">
    <property type="entry name" value="GMPK"/>
    <property type="match status" value="1"/>
</dbReference>
<keyword evidence="7 13" id="KW-0808">Transferase</keyword>
<dbReference type="NCBIfam" id="TIGR03263">
    <property type="entry name" value="guanyl_kin"/>
    <property type="match status" value="1"/>
</dbReference>
<evidence type="ECO:0000256" key="2">
    <source>
        <dbReference type="ARBA" id="ARBA00004496"/>
    </source>
</evidence>
<dbReference type="STRING" id="1524460.IX84_10435"/>
<keyword evidence="16" id="KW-1185">Reference proteome</keyword>
<comment type="subcellular location">
    <subcellularLocation>
        <location evidence="2 13">Cytoplasm</location>
    </subcellularLocation>
</comment>
<comment type="caution">
    <text evidence="15">The sequence shown here is derived from an EMBL/GenBank/DDBJ whole genome shotgun (WGS) entry which is preliminary data.</text>
</comment>
<evidence type="ECO:0000256" key="10">
    <source>
        <dbReference type="ARBA" id="ARBA00022840"/>
    </source>
</evidence>
<dbReference type="PANTHER" id="PTHR23117">
    <property type="entry name" value="GUANYLATE KINASE-RELATED"/>
    <property type="match status" value="1"/>
</dbReference>
<keyword evidence="10 13" id="KW-0067">ATP-binding</keyword>
<dbReference type="GO" id="GO:0005524">
    <property type="term" value="F:ATP binding"/>
    <property type="evidence" value="ECO:0007669"/>
    <property type="project" value="UniProtKB-UniRule"/>
</dbReference>
<dbReference type="Gene3D" id="3.30.63.10">
    <property type="entry name" value="Guanylate Kinase phosphate binding domain"/>
    <property type="match status" value="1"/>
</dbReference>
<dbReference type="EC" id="2.7.4.8" evidence="4 13"/>